<comment type="caution">
    <text evidence="2">The sequence shown here is derived from an EMBL/GenBank/DDBJ whole genome shotgun (WGS) entry which is preliminary data.</text>
</comment>
<feature type="transmembrane region" description="Helical" evidence="1">
    <location>
        <begin position="123"/>
        <end position="144"/>
    </location>
</feature>
<dbReference type="AlphaFoldDB" id="A0A967B043"/>
<dbReference type="RefSeq" id="WP_152574171.1">
    <property type="nucleotide sequence ID" value="NZ_VIKU02000002.1"/>
</dbReference>
<evidence type="ECO:0000313" key="3">
    <source>
        <dbReference type="Proteomes" id="UP000707206"/>
    </source>
</evidence>
<evidence type="ECO:0000256" key="1">
    <source>
        <dbReference type="SAM" id="Phobius"/>
    </source>
</evidence>
<gene>
    <name evidence="2" type="ORF">FK220_010035</name>
</gene>
<keyword evidence="1" id="KW-0812">Transmembrane</keyword>
<reference evidence="2" key="2">
    <citation type="submission" date="2020-03" db="EMBL/GenBank/DDBJ databases">
        <title>Flavobacteriaceae bacterium strain TP-CH-4, a member of the family Flavobacteriaceae isolated from a deep-sea seamount.</title>
        <authorList>
            <person name="Zhang D.-C."/>
        </authorList>
    </citation>
    <scope>NUCLEOTIDE SEQUENCE</scope>
    <source>
        <strain evidence="2">TP-CH-4</strain>
    </source>
</reference>
<keyword evidence="1" id="KW-1133">Transmembrane helix</keyword>
<reference evidence="2" key="1">
    <citation type="submission" date="2019-07" db="EMBL/GenBank/DDBJ databases">
        <authorList>
            <person name="De-Chao Zhang Q."/>
        </authorList>
    </citation>
    <scope>NUCLEOTIDE SEQUENCE</scope>
    <source>
        <strain evidence="2">TP-CH-4</strain>
    </source>
</reference>
<feature type="transmembrane region" description="Helical" evidence="1">
    <location>
        <begin position="180"/>
        <end position="201"/>
    </location>
</feature>
<feature type="transmembrane region" description="Helical" evidence="1">
    <location>
        <begin position="68"/>
        <end position="85"/>
    </location>
</feature>
<protein>
    <submittedName>
        <fullName evidence="2">Uncharacterized protein</fullName>
    </submittedName>
</protein>
<dbReference type="Proteomes" id="UP000707206">
    <property type="component" value="Unassembled WGS sequence"/>
</dbReference>
<feature type="transmembrane region" description="Helical" evidence="1">
    <location>
        <begin position="151"/>
        <end position="168"/>
    </location>
</feature>
<feature type="transmembrane region" description="Helical" evidence="1">
    <location>
        <begin position="7"/>
        <end position="28"/>
    </location>
</feature>
<evidence type="ECO:0000313" key="2">
    <source>
        <dbReference type="EMBL" id="NHF59681.1"/>
    </source>
</evidence>
<organism evidence="2 3">
    <name type="scientific">Pelagihabitans pacificus</name>
    <dbReference type="NCBI Taxonomy" id="2696054"/>
    <lineage>
        <taxon>Bacteria</taxon>
        <taxon>Pseudomonadati</taxon>
        <taxon>Bacteroidota</taxon>
        <taxon>Flavobacteriia</taxon>
        <taxon>Flavobacteriales</taxon>
        <taxon>Flavobacteriaceae</taxon>
        <taxon>Pelagihabitans</taxon>
    </lineage>
</organism>
<sequence length="215" mass="24500">MHLRSPSLLLLPLFGMGLFVLLYVIAALKYPGGSWVKPNQEGFSFWYNYLCDLLDYNAINGEMNVARIYARAALGVLCISLLFLWYHLPRLFSKKSLNLQIMLVAGIASLITTMLLASDTHDVTVRIAGLFGVVAFISCFVELFKAGYFRLFALGIICLIVFLVNYYIYETGLLLNALPVIQKITFVLFICWFVLLNLLLFKKLKFDVKKDWKLS</sequence>
<keyword evidence="1" id="KW-0472">Membrane</keyword>
<keyword evidence="3" id="KW-1185">Reference proteome</keyword>
<proteinExistence type="predicted"/>
<feature type="transmembrane region" description="Helical" evidence="1">
    <location>
        <begin position="97"/>
        <end position="117"/>
    </location>
</feature>
<dbReference type="EMBL" id="VIKU02000002">
    <property type="protein sequence ID" value="NHF59681.1"/>
    <property type="molecule type" value="Genomic_DNA"/>
</dbReference>
<name>A0A967B043_9FLAO</name>
<accession>A0A967B043</accession>